<dbReference type="EMBL" id="JAVFHQ010000048">
    <property type="protein sequence ID" value="KAK4541839.1"/>
    <property type="molecule type" value="Genomic_DNA"/>
</dbReference>
<accession>A0AAV9JAM1</accession>
<protein>
    <recommendedName>
        <fullName evidence="5">MYND-type domain-containing protein</fullName>
    </recommendedName>
</protein>
<dbReference type="InterPro" id="IPR002893">
    <property type="entry name" value="Znf_MYND"/>
</dbReference>
<dbReference type="PROSITE" id="PS01360">
    <property type="entry name" value="ZF_MYND_1"/>
    <property type="match status" value="1"/>
</dbReference>
<sequence length="474" mass="53001">MAGKIEARCPTCTEPGKLTCAGCKNVKYCSAECQQAAWPSHKVLCSSFKNFEHRPSENMRRIIYFPADGKKPEFMWRPLEPSYPEKGYDRVDMDGFMDGKIPRPFIIETHAMTDKPLGYVMNLYYDDEFMANYKSPNQAITSAANGKLGFLWGGPLYAECGVAGGGLGIEIVSVTDMDMRTFSDLVAFLQWYRNESAEHKARKGPKVTAVKMTCQGEHRLYGGEICQKVMVPASHPVFDSEAEISEISKRIGMPIYAAKYHPANKLFTESGGFTNQPATFMHLTIDPYAKFDLANDTMSFGWAPMRWANSVGNVLLVREDRKPLDPDAAEAFGAYCQYHIGSYCGWQSESEGEHGVEGDMRFKDFVLAEITPEKWATYLKQWRRVKQTDNKAASNDGAEGGRDDTAEKIDGVARMAVTEKEADRISRHLFSWDNPFWASIGKGRPEVDENGGEGSCGGEKFTVESTLVCEQDMM</sequence>
<dbReference type="SUPFAM" id="SSF144232">
    <property type="entry name" value="HIT/MYND zinc finger-like"/>
    <property type="match status" value="1"/>
</dbReference>
<evidence type="ECO:0000256" key="2">
    <source>
        <dbReference type="ARBA" id="ARBA00022771"/>
    </source>
</evidence>
<keyword evidence="2 4" id="KW-0863">Zinc-finger</keyword>
<evidence type="ECO:0000256" key="1">
    <source>
        <dbReference type="ARBA" id="ARBA00022723"/>
    </source>
</evidence>
<feature type="domain" description="MYND-type" evidence="5">
    <location>
        <begin position="9"/>
        <end position="45"/>
    </location>
</feature>
<dbReference type="Gene3D" id="6.10.140.2220">
    <property type="match status" value="1"/>
</dbReference>
<proteinExistence type="predicted"/>
<keyword evidence="3" id="KW-0862">Zinc</keyword>
<dbReference type="AlphaFoldDB" id="A0AAV9JAM1"/>
<name>A0AAV9JAM1_9PEZI</name>
<keyword evidence="7" id="KW-1185">Reference proteome</keyword>
<reference evidence="6 7" key="1">
    <citation type="submission" date="2021-11" db="EMBL/GenBank/DDBJ databases">
        <title>Black yeast isolated from Biological Soil Crust.</title>
        <authorList>
            <person name="Kurbessoian T."/>
        </authorList>
    </citation>
    <scope>NUCLEOTIDE SEQUENCE [LARGE SCALE GENOMIC DNA]</scope>
    <source>
        <strain evidence="6 7">CCFEE 5522</strain>
    </source>
</reference>
<comment type="caution">
    <text evidence="6">The sequence shown here is derived from an EMBL/GenBank/DDBJ whole genome shotgun (WGS) entry which is preliminary data.</text>
</comment>
<gene>
    <name evidence="6" type="ORF">LTR36_007371</name>
</gene>
<evidence type="ECO:0000313" key="6">
    <source>
        <dbReference type="EMBL" id="KAK4541839.1"/>
    </source>
</evidence>
<dbReference type="PROSITE" id="PS50865">
    <property type="entry name" value="ZF_MYND_2"/>
    <property type="match status" value="1"/>
</dbReference>
<dbReference type="Pfam" id="PF01753">
    <property type="entry name" value="zf-MYND"/>
    <property type="match status" value="1"/>
</dbReference>
<evidence type="ECO:0000313" key="7">
    <source>
        <dbReference type="Proteomes" id="UP001324427"/>
    </source>
</evidence>
<evidence type="ECO:0000256" key="4">
    <source>
        <dbReference type="PROSITE-ProRule" id="PRU00134"/>
    </source>
</evidence>
<evidence type="ECO:0000259" key="5">
    <source>
        <dbReference type="PROSITE" id="PS50865"/>
    </source>
</evidence>
<dbReference type="Proteomes" id="UP001324427">
    <property type="component" value="Unassembled WGS sequence"/>
</dbReference>
<evidence type="ECO:0000256" key="3">
    <source>
        <dbReference type="ARBA" id="ARBA00022833"/>
    </source>
</evidence>
<keyword evidence="1" id="KW-0479">Metal-binding</keyword>
<dbReference type="GO" id="GO:0008270">
    <property type="term" value="F:zinc ion binding"/>
    <property type="evidence" value="ECO:0007669"/>
    <property type="project" value="UniProtKB-KW"/>
</dbReference>
<organism evidence="6 7">
    <name type="scientific">Oleoguttula mirabilis</name>
    <dbReference type="NCBI Taxonomy" id="1507867"/>
    <lineage>
        <taxon>Eukaryota</taxon>
        <taxon>Fungi</taxon>
        <taxon>Dikarya</taxon>
        <taxon>Ascomycota</taxon>
        <taxon>Pezizomycotina</taxon>
        <taxon>Dothideomycetes</taxon>
        <taxon>Dothideomycetidae</taxon>
        <taxon>Mycosphaerellales</taxon>
        <taxon>Teratosphaeriaceae</taxon>
        <taxon>Oleoguttula</taxon>
    </lineage>
</organism>